<dbReference type="SUPFAM" id="SSF55961">
    <property type="entry name" value="Bet v1-like"/>
    <property type="match status" value="1"/>
</dbReference>
<gene>
    <name evidence="3" type="ORF">ACFYXI_29785</name>
</gene>
<name>A0ABW6SXQ2_9ACTN</name>
<dbReference type="Proteomes" id="UP001602013">
    <property type="component" value="Unassembled WGS sequence"/>
</dbReference>
<comment type="caution">
    <text evidence="3">The sequence shown here is derived from an EMBL/GenBank/DDBJ whole genome shotgun (WGS) entry which is preliminary data.</text>
</comment>
<sequence>MPHEFEVREEIALDATPEQVWEAIATGPGVDSWFMGRNTIEPREGGRTRQEIMGFPSEATVTAWEPGKKYAIRTDDNPDGTFMAMEYLIEGRDGGSTVLRFVHSGFLGDDWEAEYDALKVGDGMYLRKLAAYLRHFPGRTSAYNVFAVGPQVADKDRVWSAFAGVLGLTGTEVAEGAPGRLAVEGLAPVDGVVEFARRPGYLGFRTDEGLYMLIHGYQDAVVVEHHDFSGSADGARLDEVWQSWLNRSFA</sequence>
<keyword evidence="4" id="KW-1185">Reference proteome</keyword>
<reference evidence="3 4" key="1">
    <citation type="submission" date="2024-10" db="EMBL/GenBank/DDBJ databases">
        <title>The Natural Products Discovery Center: Release of the First 8490 Sequenced Strains for Exploring Actinobacteria Biosynthetic Diversity.</title>
        <authorList>
            <person name="Kalkreuter E."/>
            <person name="Kautsar S.A."/>
            <person name="Yang D."/>
            <person name="Bader C.D."/>
            <person name="Teijaro C.N."/>
            <person name="Fluegel L."/>
            <person name="Davis C.M."/>
            <person name="Simpson J.R."/>
            <person name="Lauterbach L."/>
            <person name="Steele A.D."/>
            <person name="Gui C."/>
            <person name="Meng S."/>
            <person name="Li G."/>
            <person name="Viehrig K."/>
            <person name="Ye F."/>
            <person name="Su P."/>
            <person name="Kiefer A.F."/>
            <person name="Nichols A."/>
            <person name="Cepeda A.J."/>
            <person name="Yan W."/>
            <person name="Fan B."/>
            <person name="Jiang Y."/>
            <person name="Adhikari A."/>
            <person name="Zheng C.-J."/>
            <person name="Schuster L."/>
            <person name="Cowan T.M."/>
            <person name="Smanski M.J."/>
            <person name="Chevrette M.G."/>
            <person name="De Carvalho L.P.S."/>
            <person name="Shen B."/>
        </authorList>
    </citation>
    <scope>NUCLEOTIDE SEQUENCE [LARGE SCALE GENOMIC DNA]</scope>
    <source>
        <strain evidence="3 4">NPDC002173</strain>
    </source>
</reference>
<dbReference type="InterPro" id="IPR023393">
    <property type="entry name" value="START-like_dom_sf"/>
</dbReference>
<feature type="domain" description="Activator of Hsp90 ATPase homologue 1/2-like C-terminal" evidence="2">
    <location>
        <begin position="14"/>
        <end position="133"/>
    </location>
</feature>
<dbReference type="Gene3D" id="3.30.530.20">
    <property type="match status" value="1"/>
</dbReference>
<organism evidence="3 4">
    <name type="scientific">Microtetraspora malaysiensis</name>
    <dbReference type="NCBI Taxonomy" id="161358"/>
    <lineage>
        <taxon>Bacteria</taxon>
        <taxon>Bacillati</taxon>
        <taxon>Actinomycetota</taxon>
        <taxon>Actinomycetes</taxon>
        <taxon>Streptosporangiales</taxon>
        <taxon>Streptosporangiaceae</taxon>
        <taxon>Microtetraspora</taxon>
    </lineage>
</organism>
<evidence type="ECO:0000313" key="4">
    <source>
        <dbReference type="Proteomes" id="UP001602013"/>
    </source>
</evidence>
<evidence type="ECO:0000259" key="2">
    <source>
        <dbReference type="Pfam" id="PF08327"/>
    </source>
</evidence>
<dbReference type="Pfam" id="PF08327">
    <property type="entry name" value="AHSA1"/>
    <property type="match status" value="1"/>
</dbReference>
<evidence type="ECO:0000313" key="3">
    <source>
        <dbReference type="EMBL" id="MFF3669787.1"/>
    </source>
</evidence>
<dbReference type="CDD" id="cd07814">
    <property type="entry name" value="SRPBCC_CalC_Aha1-like"/>
    <property type="match status" value="1"/>
</dbReference>
<evidence type="ECO:0000256" key="1">
    <source>
        <dbReference type="ARBA" id="ARBA00006817"/>
    </source>
</evidence>
<dbReference type="RefSeq" id="WP_387416064.1">
    <property type="nucleotide sequence ID" value="NZ_JBIASD010000024.1"/>
</dbReference>
<accession>A0ABW6SXQ2</accession>
<protein>
    <submittedName>
        <fullName evidence="3">SRPBCC domain-containing protein</fullName>
    </submittedName>
</protein>
<proteinExistence type="inferred from homology"/>
<comment type="similarity">
    <text evidence="1">Belongs to the AHA1 family.</text>
</comment>
<dbReference type="EMBL" id="JBIASD010000024">
    <property type="protein sequence ID" value="MFF3669787.1"/>
    <property type="molecule type" value="Genomic_DNA"/>
</dbReference>
<dbReference type="InterPro" id="IPR013538">
    <property type="entry name" value="ASHA1/2-like_C"/>
</dbReference>